<accession>A0ABY5TPR3</accession>
<dbReference type="SFLD" id="SFLDS00003">
    <property type="entry name" value="Haloacid_Dehalogenase"/>
    <property type="match status" value="1"/>
</dbReference>
<evidence type="ECO:0000313" key="1">
    <source>
        <dbReference type="EMBL" id="UVW34591.1"/>
    </source>
</evidence>
<dbReference type="CDD" id="cd01427">
    <property type="entry name" value="HAD_like"/>
    <property type="match status" value="1"/>
</dbReference>
<dbReference type="PANTHER" id="PTHR43611">
    <property type="entry name" value="ALPHA-D-GLUCOSE 1-PHOSPHATE PHOSPHATASE"/>
    <property type="match status" value="1"/>
</dbReference>
<reference evidence="1" key="1">
    <citation type="submission" date="2022-08" db="EMBL/GenBank/DDBJ databases">
        <title>Catabolic pathway analysis in culturable SAR92 clade bacteria reveals their overlooked roles in DMSP degradation in coastal seas.</title>
        <authorList>
            <person name="He X."/>
            <person name="Zhang X."/>
            <person name="Zhang Y."/>
        </authorList>
    </citation>
    <scope>NUCLEOTIDE SEQUENCE</scope>
    <source>
        <strain evidence="1">H455</strain>
    </source>
</reference>
<keyword evidence="1" id="KW-0378">Hydrolase</keyword>
<organism evidence="1 2">
    <name type="scientific">SAR92 clade bacterium H455</name>
    <dbReference type="NCBI Taxonomy" id="2974818"/>
    <lineage>
        <taxon>Bacteria</taxon>
        <taxon>Pseudomonadati</taxon>
        <taxon>Pseudomonadota</taxon>
        <taxon>Gammaproteobacteria</taxon>
        <taxon>Cellvibrionales</taxon>
        <taxon>Porticoccaceae</taxon>
        <taxon>SAR92 clade</taxon>
    </lineage>
</organism>
<gene>
    <name evidence="1" type="primary">yrfG</name>
    <name evidence="1" type="ORF">NYF23_11310</name>
</gene>
<dbReference type="InterPro" id="IPR006439">
    <property type="entry name" value="HAD-SF_hydro_IA"/>
</dbReference>
<dbReference type="PANTHER" id="PTHR43611:SF3">
    <property type="entry name" value="FLAVIN MONONUCLEOTIDE HYDROLASE 1, CHLOROPLATIC"/>
    <property type="match status" value="1"/>
</dbReference>
<dbReference type="Pfam" id="PF00702">
    <property type="entry name" value="Hydrolase"/>
    <property type="match status" value="1"/>
</dbReference>
<dbReference type="InterPro" id="IPR023214">
    <property type="entry name" value="HAD_sf"/>
</dbReference>
<dbReference type="Gene3D" id="3.40.50.1000">
    <property type="entry name" value="HAD superfamily/HAD-like"/>
    <property type="match status" value="1"/>
</dbReference>
<dbReference type="EC" id="3.1.3.5" evidence="1"/>
<sequence>MTLNWRDIDTVLLDMDGTLLDLHFDTFFWLQHLPKRYAEQNNMSVEQVAKQLARRMDDFQGTLNWYCTDFWSEEFDLDILALKQEIDHLIGYRPHALSFLEVLGTHNKQRVLVTNAHRDSVDLKFALTGIDAHLDSVISSHDYGQPKEDQRFWRQLQENINFDPKRTLFIDDSEPVLRSAEKFGIAHLLSIEQPDSQNARRQPSNFPMLDSFAHLMTSEGLA</sequence>
<dbReference type="GO" id="GO:0008253">
    <property type="term" value="F:5'-nucleotidase activity"/>
    <property type="evidence" value="ECO:0007669"/>
    <property type="project" value="UniProtKB-EC"/>
</dbReference>
<dbReference type="InterPro" id="IPR036412">
    <property type="entry name" value="HAD-like_sf"/>
</dbReference>
<dbReference type="SFLD" id="SFLDG01129">
    <property type="entry name" value="C1.5:_HAD__Beta-PGM__Phosphata"/>
    <property type="match status" value="1"/>
</dbReference>
<protein>
    <submittedName>
        <fullName evidence="1">GMP/IMP nucleotidase</fullName>
        <ecNumber evidence="1">3.1.3.5</ecNumber>
    </submittedName>
</protein>
<evidence type="ECO:0000313" key="2">
    <source>
        <dbReference type="Proteomes" id="UP001059934"/>
    </source>
</evidence>
<keyword evidence="2" id="KW-1185">Reference proteome</keyword>
<name>A0ABY5TPR3_9GAMM</name>
<proteinExistence type="predicted"/>
<dbReference type="EMBL" id="CP103416">
    <property type="protein sequence ID" value="UVW34591.1"/>
    <property type="molecule type" value="Genomic_DNA"/>
</dbReference>
<dbReference type="NCBIfam" id="TIGR01509">
    <property type="entry name" value="HAD-SF-IA-v3"/>
    <property type="match status" value="1"/>
</dbReference>
<dbReference type="Proteomes" id="UP001059934">
    <property type="component" value="Chromosome"/>
</dbReference>
<dbReference type="SUPFAM" id="SSF56784">
    <property type="entry name" value="HAD-like"/>
    <property type="match status" value="1"/>
</dbReference>
<dbReference type="NCBIfam" id="NF011564">
    <property type="entry name" value="PRK14988.1"/>
    <property type="match status" value="1"/>
</dbReference>